<dbReference type="Pfam" id="PF25917">
    <property type="entry name" value="BSH_RND"/>
    <property type="match status" value="1"/>
</dbReference>
<gene>
    <name evidence="3" type="ORF">KM029_21615</name>
</gene>
<keyword evidence="4" id="KW-1185">Reference proteome</keyword>
<evidence type="ECO:0000313" key="3">
    <source>
        <dbReference type="EMBL" id="QWG10284.1"/>
    </source>
</evidence>
<dbReference type="InterPro" id="IPR003423">
    <property type="entry name" value="OMP_efflux"/>
</dbReference>
<name>A0ABX8H2Z7_9BACT</name>
<dbReference type="InterPro" id="IPR058625">
    <property type="entry name" value="MdtA-like_BSH"/>
</dbReference>
<dbReference type="Pfam" id="PF02321">
    <property type="entry name" value="OEP"/>
    <property type="match status" value="1"/>
</dbReference>
<dbReference type="PANTHER" id="PTHR30158">
    <property type="entry name" value="ACRA/E-RELATED COMPONENT OF DRUG EFFLUX TRANSPORTER"/>
    <property type="match status" value="1"/>
</dbReference>
<dbReference type="Gene3D" id="1.10.287.470">
    <property type="entry name" value="Helix hairpin bin"/>
    <property type="match status" value="1"/>
</dbReference>
<dbReference type="RefSeq" id="WP_144075890.1">
    <property type="nucleotide sequence ID" value="NZ_CP076129.1"/>
</dbReference>
<dbReference type="EMBL" id="CP076129">
    <property type="protein sequence ID" value="QWG10284.1"/>
    <property type="molecule type" value="Genomic_DNA"/>
</dbReference>
<dbReference type="Proteomes" id="UP000682802">
    <property type="component" value="Chromosome 2"/>
</dbReference>
<sequence length="209" mass="24013">MKKIIVLIIFSFLFLSVISCNLKKVKAHAKLLDIPVTQVRIKNIPIEKEFVGQVYGTQDIPIRARVEGYLDGIYFIEGSHVKEGQRLYKIDSEEYLATVAIRKGELAEAKVSLVKAKNDLKRDALASIQYYSEEELARQKHVNAARNAEYLSKERYDKGVTSYLEYLEQQRTAFDAELNYVTVKSDILKSYIQLYKSLGGGWKKYSKDE</sequence>
<organism evidence="3 4">
    <name type="scientific">Flammeovirga kamogawensis</name>
    <dbReference type="NCBI Taxonomy" id="373891"/>
    <lineage>
        <taxon>Bacteria</taxon>
        <taxon>Pseudomonadati</taxon>
        <taxon>Bacteroidota</taxon>
        <taxon>Cytophagia</taxon>
        <taxon>Cytophagales</taxon>
        <taxon>Flammeovirgaceae</taxon>
        <taxon>Flammeovirga</taxon>
    </lineage>
</organism>
<feature type="domain" description="Multidrug resistance protein MdtA-like barrel-sandwich hybrid" evidence="2">
    <location>
        <begin position="61"/>
        <end position="97"/>
    </location>
</feature>
<evidence type="ECO:0000313" key="4">
    <source>
        <dbReference type="Proteomes" id="UP000682802"/>
    </source>
</evidence>
<dbReference type="Gene3D" id="2.40.50.100">
    <property type="match status" value="1"/>
</dbReference>
<evidence type="ECO:0000259" key="2">
    <source>
        <dbReference type="Pfam" id="PF25917"/>
    </source>
</evidence>
<reference evidence="3 4" key="1">
    <citation type="submission" date="2021-05" db="EMBL/GenBank/DDBJ databases">
        <title>Comparative genomic studies on the polysaccharide-degrading batcterial strains of the Flammeovirga genus.</title>
        <authorList>
            <person name="Zewei F."/>
            <person name="Zheng Z."/>
            <person name="Yu L."/>
            <person name="Ruyue G."/>
            <person name="Yanhong M."/>
            <person name="Yuanyuan C."/>
            <person name="Jingyan G."/>
            <person name="Wenjun H."/>
        </authorList>
    </citation>
    <scope>NUCLEOTIDE SEQUENCE [LARGE SCALE GENOMIC DNA]</scope>
    <source>
        <strain evidence="3 4">YS10</strain>
    </source>
</reference>
<accession>A0ABX8H2Z7</accession>
<proteinExistence type="inferred from homology"/>
<protein>
    <submittedName>
        <fullName evidence="3">Biotin/lipoyl-binding protein</fullName>
    </submittedName>
</protein>
<dbReference type="SUPFAM" id="SSF56954">
    <property type="entry name" value="Outer membrane efflux proteins (OEP)"/>
    <property type="match status" value="1"/>
</dbReference>
<comment type="similarity">
    <text evidence="1">Belongs to the outer membrane factor (OMF) (TC 1.B.17) family.</text>
</comment>
<evidence type="ECO:0000256" key="1">
    <source>
        <dbReference type="ARBA" id="ARBA00007613"/>
    </source>
</evidence>
<dbReference type="PROSITE" id="PS51257">
    <property type="entry name" value="PROKAR_LIPOPROTEIN"/>
    <property type="match status" value="1"/>
</dbReference>